<gene>
    <name evidence="1" type="ORF">XYCOK13_08780</name>
</gene>
<dbReference type="EMBL" id="BOVK01000012">
    <property type="protein sequence ID" value="GIQ68054.1"/>
    <property type="molecule type" value="Genomic_DNA"/>
</dbReference>
<dbReference type="AlphaFoldDB" id="A0A8J4GZJ1"/>
<keyword evidence="2" id="KW-1185">Reference proteome</keyword>
<proteinExistence type="predicted"/>
<sequence>MIAESVGVAIPEDEQADKKIANNRITNLLSIASPRGQYLHIHESITKIAYVRSCGYYCSAFYNSRASYSQTIV</sequence>
<dbReference type="Proteomes" id="UP000677918">
    <property type="component" value="Unassembled WGS sequence"/>
</dbReference>
<organism evidence="1 2">
    <name type="scientific">Xylanibacillus composti</name>
    <dbReference type="NCBI Taxonomy" id="1572762"/>
    <lineage>
        <taxon>Bacteria</taxon>
        <taxon>Bacillati</taxon>
        <taxon>Bacillota</taxon>
        <taxon>Bacilli</taxon>
        <taxon>Bacillales</taxon>
        <taxon>Paenibacillaceae</taxon>
        <taxon>Xylanibacillus</taxon>
    </lineage>
</organism>
<protein>
    <submittedName>
        <fullName evidence="1">Uncharacterized protein</fullName>
    </submittedName>
</protein>
<name>A0A8J4GZJ1_9BACL</name>
<evidence type="ECO:0000313" key="2">
    <source>
        <dbReference type="Proteomes" id="UP000677918"/>
    </source>
</evidence>
<evidence type="ECO:0000313" key="1">
    <source>
        <dbReference type="EMBL" id="GIQ68054.1"/>
    </source>
</evidence>
<comment type="caution">
    <text evidence="1">The sequence shown here is derived from an EMBL/GenBank/DDBJ whole genome shotgun (WGS) entry which is preliminary data.</text>
</comment>
<reference evidence="1" key="1">
    <citation type="submission" date="2021-04" db="EMBL/GenBank/DDBJ databases">
        <title>Draft genome sequence of Xylanibacillus composti strain K13.</title>
        <authorList>
            <person name="Uke A."/>
            <person name="Chhe C."/>
            <person name="Baramee S."/>
            <person name="Kosugi A."/>
        </authorList>
    </citation>
    <scope>NUCLEOTIDE SEQUENCE</scope>
    <source>
        <strain evidence="1">K13</strain>
    </source>
</reference>
<accession>A0A8J4GZJ1</accession>